<dbReference type="EMBL" id="NMUH01004360">
    <property type="protein sequence ID" value="MQM09381.1"/>
    <property type="molecule type" value="Genomic_DNA"/>
</dbReference>
<accession>A0A843WVZ2</accession>
<evidence type="ECO:0000313" key="2">
    <source>
        <dbReference type="Proteomes" id="UP000652761"/>
    </source>
</evidence>
<name>A0A843WVZ2_COLES</name>
<sequence>MGFGFGWLVRHGNYVRMMLGALGSGLSVRLMVEVLPVLPVRPSGVEELSDVSVVYAGVVQTCTTSSRVVESFELVLPRGMPQIVVLF</sequence>
<dbReference type="Proteomes" id="UP000652761">
    <property type="component" value="Unassembled WGS sequence"/>
</dbReference>
<reference evidence="1" key="1">
    <citation type="submission" date="2017-07" db="EMBL/GenBank/DDBJ databases">
        <title>Taro Niue Genome Assembly and Annotation.</title>
        <authorList>
            <person name="Atibalentja N."/>
            <person name="Keating K."/>
            <person name="Fields C.J."/>
        </authorList>
    </citation>
    <scope>NUCLEOTIDE SEQUENCE</scope>
    <source>
        <strain evidence="1">Niue_2</strain>
        <tissue evidence="1">Leaf</tissue>
    </source>
</reference>
<gene>
    <name evidence="1" type="ORF">Taro_042250</name>
</gene>
<evidence type="ECO:0000313" key="1">
    <source>
        <dbReference type="EMBL" id="MQM09381.1"/>
    </source>
</evidence>
<protein>
    <submittedName>
        <fullName evidence="1">Uncharacterized protein</fullName>
    </submittedName>
</protein>
<proteinExistence type="predicted"/>
<comment type="caution">
    <text evidence="1">The sequence shown here is derived from an EMBL/GenBank/DDBJ whole genome shotgun (WGS) entry which is preliminary data.</text>
</comment>
<keyword evidence="2" id="KW-1185">Reference proteome</keyword>
<dbReference type="AlphaFoldDB" id="A0A843WVZ2"/>
<organism evidence="1 2">
    <name type="scientific">Colocasia esculenta</name>
    <name type="common">Wild taro</name>
    <name type="synonym">Arum esculentum</name>
    <dbReference type="NCBI Taxonomy" id="4460"/>
    <lineage>
        <taxon>Eukaryota</taxon>
        <taxon>Viridiplantae</taxon>
        <taxon>Streptophyta</taxon>
        <taxon>Embryophyta</taxon>
        <taxon>Tracheophyta</taxon>
        <taxon>Spermatophyta</taxon>
        <taxon>Magnoliopsida</taxon>
        <taxon>Liliopsida</taxon>
        <taxon>Araceae</taxon>
        <taxon>Aroideae</taxon>
        <taxon>Colocasieae</taxon>
        <taxon>Colocasia</taxon>
    </lineage>
</organism>